<dbReference type="EMBL" id="JABBVZ010000074">
    <property type="protein sequence ID" value="NMP23936.1"/>
    <property type="molecule type" value="Genomic_DNA"/>
</dbReference>
<dbReference type="PANTHER" id="PTHR10806:SF6">
    <property type="entry name" value="SIGNAL PEPTIDASE COMPLEX CATALYTIC SUBUNIT SEC11"/>
    <property type="match status" value="1"/>
</dbReference>
<evidence type="ECO:0000256" key="1">
    <source>
        <dbReference type="ARBA" id="ARBA00004370"/>
    </source>
</evidence>
<protein>
    <recommendedName>
        <fullName evidence="5">Signal peptidase I</fullName>
        <ecNumber evidence="5">3.4.21.89</ecNumber>
    </recommendedName>
</protein>
<feature type="domain" description="Peptidase S26" evidence="7">
    <location>
        <begin position="47"/>
        <end position="110"/>
    </location>
</feature>
<keyword evidence="4 6" id="KW-0472">Membrane</keyword>
<name>A0A7Y0L719_9FIRM</name>
<dbReference type="SUPFAM" id="SSF51306">
    <property type="entry name" value="LexA/Signal peptidase"/>
    <property type="match status" value="1"/>
</dbReference>
<feature type="transmembrane region" description="Helical" evidence="6">
    <location>
        <begin position="20"/>
        <end position="43"/>
    </location>
</feature>
<evidence type="ECO:0000313" key="9">
    <source>
        <dbReference type="Proteomes" id="UP000533476"/>
    </source>
</evidence>
<dbReference type="GO" id="GO:0016020">
    <property type="term" value="C:membrane"/>
    <property type="evidence" value="ECO:0007669"/>
    <property type="project" value="UniProtKB-SubCell"/>
</dbReference>
<evidence type="ECO:0000313" key="8">
    <source>
        <dbReference type="EMBL" id="NMP23936.1"/>
    </source>
</evidence>
<dbReference type="Proteomes" id="UP000533476">
    <property type="component" value="Unassembled WGS sequence"/>
</dbReference>
<organism evidence="8 9">
    <name type="scientific">Sulfobacillus harzensis</name>
    <dbReference type="NCBI Taxonomy" id="2729629"/>
    <lineage>
        <taxon>Bacteria</taxon>
        <taxon>Bacillati</taxon>
        <taxon>Bacillota</taxon>
        <taxon>Clostridia</taxon>
        <taxon>Eubacteriales</taxon>
        <taxon>Clostridiales Family XVII. Incertae Sedis</taxon>
        <taxon>Sulfobacillus</taxon>
    </lineage>
</organism>
<dbReference type="PANTHER" id="PTHR10806">
    <property type="entry name" value="SIGNAL PEPTIDASE COMPLEX CATALYTIC SUBUNIT SEC11"/>
    <property type="match status" value="1"/>
</dbReference>
<dbReference type="GO" id="GO:0006465">
    <property type="term" value="P:signal peptide processing"/>
    <property type="evidence" value="ECO:0007669"/>
    <property type="project" value="UniProtKB-UniRule"/>
</dbReference>
<proteinExistence type="predicted"/>
<dbReference type="Pfam" id="PF10502">
    <property type="entry name" value="Peptidase_S26"/>
    <property type="match status" value="1"/>
</dbReference>
<dbReference type="Gene3D" id="2.10.109.10">
    <property type="entry name" value="Umud Fragment, subunit A"/>
    <property type="match status" value="1"/>
</dbReference>
<dbReference type="InterPro" id="IPR001733">
    <property type="entry name" value="Peptidase_S26B"/>
</dbReference>
<dbReference type="CDD" id="cd06530">
    <property type="entry name" value="S26_SPase_I"/>
    <property type="match status" value="1"/>
</dbReference>
<gene>
    <name evidence="8" type="ORF">HIJ39_16505</name>
</gene>
<comment type="subcellular location">
    <subcellularLocation>
        <location evidence="1">Membrane</location>
    </subcellularLocation>
</comment>
<dbReference type="GO" id="GO:0004252">
    <property type="term" value="F:serine-type endopeptidase activity"/>
    <property type="evidence" value="ECO:0007669"/>
    <property type="project" value="UniProtKB-UniRule"/>
</dbReference>
<comment type="caution">
    <text evidence="8">The sequence shown here is derived from an EMBL/GenBank/DDBJ whole genome shotgun (WGS) entry which is preliminary data.</text>
</comment>
<keyword evidence="8" id="KW-0378">Hydrolase</keyword>
<evidence type="ECO:0000256" key="4">
    <source>
        <dbReference type="ARBA" id="ARBA00023136"/>
    </source>
</evidence>
<dbReference type="InterPro" id="IPR036286">
    <property type="entry name" value="LexA/Signal_pep-like_sf"/>
</dbReference>
<evidence type="ECO:0000259" key="7">
    <source>
        <dbReference type="Pfam" id="PF10502"/>
    </source>
</evidence>
<sequence>MTRAERRAHRRSPAKNAGRIAAWTIGGLLAASMITVDLGHLGVPGLPQSYVVRSGSMTGTFDIGSLIVDLPTPAHAVLHRGEIVTFHNPTQPEEVMTHRIIAVYPQKHEIQTKGDANPMKDPFLTPEKNIIGIYQGEIPYLGYAVSFIQNRWEWLLTMLAAIVGISLIVKWVMKDEPVKEKREA</sequence>
<evidence type="ECO:0000256" key="5">
    <source>
        <dbReference type="NCBIfam" id="TIGR02228"/>
    </source>
</evidence>
<dbReference type="InterPro" id="IPR019533">
    <property type="entry name" value="Peptidase_S26"/>
</dbReference>
<keyword evidence="3 6" id="KW-1133">Transmembrane helix</keyword>
<keyword evidence="2 6" id="KW-0812">Transmembrane</keyword>
<dbReference type="EC" id="3.4.21.89" evidence="5"/>
<feature type="transmembrane region" description="Helical" evidence="6">
    <location>
        <begin position="154"/>
        <end position="173"/>
    </location>
</feature>
<dbReference type="RefSeq" id="WP_169101619.1">
    <property type="nucleotide sequence ID" value="NZ_JABBVZ010000074.1"/>
</dbReference>
<dbReference type="NCBIfam" id="TIGR02228">
    <property type="entry name" value="sigpep_I_arch"/>
    <property type="match status" value="1"/>
</dbReference>
<evidence type="ECO:0000256" key="2">
    <source>
        <dbReference type="ARBA" id="ARBA00022692"/>
    </source>
</evidence>
<accession>A0A7Y0L719</accession>
<reference evidence="8 9" key="1">
    <citation type="submission" date="2020-04" db="EMBL/GenBank/DDBJ databases">
        <authorList>
            <person name="Zhang R."/>
            <person name="Schippers A."/>
        </authorList>
    </citation>
    <scope>NUCLEOTIDE SEQUENCE [LARGE SCALE GENOMIC DNA]</scope>
    <source>
        <strain evidence="8 9">DSM 109850</strain>
    </source>
</reference>
<evidence type="ECO:0000256" key="6">
    <source>
        <dbReference type="SAM" id="Phobius"/>
    </source>
</evidence>
<dbReference type="AlphaFoldDB" id="A0A7Y0L719"/>
<dbReference type="GO" id="GO:0009003">
    <property type="term" value="F:signal peptidase activity"/>
    <property type="evidence" value="ECO:0007669"/>
    <property type="project" value="UniProtKB-EC"/>
</dbReference>
<evidence type="ECO:0000256" key="3">
    <source>
        <dbReference type="ARBA" id="ARBA00022989"/>
    </source>
</evidence>
<keyword evidence="9" id="KW-1185">Reference proteome</keyword>